<feature type="compositionally biased region" description="Polar residues" evidence="1">
    <location>
        <begin position="85"/>
        <end position="102"/>
    </location>
</feature>
<evidence type="ECO:0000256" key="1">
    <source>
        <dbReference type="SAM" id="MobiDB-lite"/>
    </source>
</evidence>
<feature type="region of interest" description="Disordered" evidence="1">
    <location>
        <begin position="431"/>
        <end position="460"/>
    </location>
</feature>
<organism evidence="2 3">
    <name type="scientific">Exophiala sideris</name>
    <dbReference type="NCBI Taxonomy" id="1016849"/>
    <lineage>
        <taxon>Eukaryota</taxon>
        <taxon>Fungi</taxon>
        <taxon>Dikarya</taxon>
        <taxon>Ascomycota</taxon>
        <taxon>Pezizomycotina</taxon>
        <taxon>Eurotiomycetes</taxon>
        <taxon>Chaetothyriomycetidae</taxon>
        <taxon>Chaetothyriales</taxon>
        <taxon>Herpotrichiellaceae</taxon>
        <taxon>Exophiala</taxon>
    </lineage>
</organism>
<feature type="compositionally biased region" description="Basic residues" evidence="1">
    <location>
        <begin position="723"/>
        <end position="745"/>
    </location>
</feature>
<feature type="compositionally biased region" description="Basic and acidic residues" evidence="1">
    <location>
        <begin position="782"/>
        <end position="794"/>
    </location>
</feature>
<comment type="caution">
    <text evidence="2">The sequence shown here is derived from an EMBL/GenBank/DDBJ whole genome shotgun (WGS) entry which is preliminary data.</text>
</comment>
<feature type="compositionally biased region" description="Low complexity" evidence="1">
    <location>
        <begin position="760"/>
        <end position="770"/>
    </location>
</feature>
<proteinExistence type="predicted"/>
<feature type="region of interest" description="Disordered" evidence="1">
    <location>
        <begin position="693"/>
        <end position="794"/>
    </location>
</feature>
<evidence type="ECO:0000313" key="3">
    <source>
        <dbReference type="Proteomes" id="UP001345691"/>
    </source>
</evidence>
<keyword evidence="3" id="KW-1185">Reference proteome</keyword>
<reference evidence="2 3" key="1">
    <citation type="submission" date="2023-08" db="EMBL/GenBank/DDBJ databases">
        <title>Black Yeasts Isolated from many extreme environments.</title>
        <authorList>
            <person name="Coleine C."/>
            <person name="Stajich J.E."/>
            <person name="Selbmann L."/>
        </authorList>
    </citation>
    <scope>NUCLEOTIDE SEQUENCE [LARGE SCALE GENOMIC DNA]</scope>
    <source>
        <strain evidence="2 3">CCFEE 6328</strain>
    </source>
</reference>
<feature type="region of interest" description="Disordered" evidence="1">
    <location>
        <begin position="82"/>
        <end position="102"/>
    </location>
</feature>
<name>A0ABR0IVD5_9EURO</name>
<accession>A0ABR0IVD5</accession>
<dbReference type="Proteomes" id="UP001345691">
    <property type="component" value="Unassembled WGS sequence"/>
</dbReference>
<gene>
    <name evidence="2" type="ORF">LTR69_011066</name>
</gene>
<feature type="region of interest" description="Disordered" evidence="1">
    <location>
        <begin position="401"/>
        <end position="420"/>
    </location>
</feature>
<protein>
    <submittedName>
        <fullName evidence="2">Uncharacterized protein</fullName>
    </submittedName>
</protein>
<feature type="compositionally biased region" description="Polar residues" evidence="1">
    <location>
        <begin position="449"/>
        <end position="460"/>
    </location>
</feature>
<evidence type="ECO:0000313" key="2">
    <source>
        <dbReference type="EMBL" id="KAK5049281.1"/>
    </source>
</evidence>
<dbReference type="EMBL" id="JAVRRF010000045">
    <property type="protein sequence ID" value="KAK5049281.1"/>
    <property type="molecule type" value="Genomic_DNA"/>
</dbReference>
<feature type="compositionally biased region" description="Basic residues" evidence="1">
    <location>
        <begin position="771"/>
        <end position="781"/>
    </location>
</feature>
<sequence>MDHPQPLSAAETALSPVPKMTVDISSTNTEIRAKNICGSTHFDNSHVKTPSQSITTQNLEQLHTHQELRGETLLDLDEKADGATMNENHSSPTISGNEHSTLSAPVTTTAAITDNTSAAEATTSTGGDTLTLIREDLAAGHFNIPDINGQHIDHESPPPGTYRFPRASSPYYESLHRRRFSRTHLLPDSSLPFNSQVMEHVKDWAQLASTIQDEAKRKEVLDHVFEVLQKVWFEALRIGYDPGAISDNGLPPVTRAKPRKEIDPMKTPIFISRSYKQSELWAVTAGELEEAGVSENRVRRRAAGDLDLGDALLQEVLVDCEGVISKEDWYAVMERSELNPTGRSLFLYALFEVQWSRYSLEKLQKLYKKFHTRQQKENTQKRIDAEQERHDLFMALALEVNERTGSSRSPSPTPNQDRPKEVIEVDQNSDPHATLSAESGPDDVDIDTTELSTTPGLMSNEAESTAVLHITVGSDSGAASPTDLKRPLSLEVAEEKELLPLTKKLKSLESHPDTSRDVSIMSEKLDPTRQPVYPPHEGLAQEDQGFRRSTRKQSKKQLCLVTLHIPGGFNPADFSSEKVFSYKGFDYRYTRSSTLTQRRSMDEALHNYVQSWIKPQKGLDLTWRFGKYEALGGPHDDERKTVIHGFWDNKDGSKVEGAEWFYEGDGEWQPSVEVEAQQPMARGFIDDGDDDVLEEEEEEDAPAVPKITLVNKHLKNAIQERRSHGKRKTRNSGKKSKEKSKKRGRVGSLPAPSPLSQTVSSATSSSNKNSRSSRRATRSARKSSDGSDEDWHPD</sequence>